<dbReference type="PANTHER" id="PTHR42886">
    <property type="entry name" value="RE40534P-RELATED"/>
    <property type="match status" value="1"/>
</dbReference>
<dbReference type="Pfam" id="PF12697">
    <property type="entry name" value="Abhydrolase_6"/>
    <property type="match status" value="1"/>
</dbReference>
<name>A0ABW6DE14_9BACT</name>
<dbReference type="Gene3D" id="3.40.50.1820">
    <property type="entry name" value="alpha/beta hydrolase"/>
    <property type="match status" value="1"/>
</dbReference>
<dbReference type="RefSeq" id="WP_377983995.1">
    <property type="nucleotide sequence ID" value="NZ_JBBKXZ010000004.1"/>
</dbReference>
<comment type="caution">
    <text evidence="2">The sequence shown here is derived from an EMBL/GenBank/DDBJ whole genome shotgun (WGS) entry which is preliminary data.</text>
</comment>
<sequence length="237" mass="26451">MKETIVFVHGMSHGAWCWEEYFVPYFEQQGYACVAINLPGHEVAGSTKAIHYAMSDYVHALSEVVGKLSLDPIIMGHSMGGMILQRFLAKGGRCKQAILMSSVPPVGVLMPSLRVLFQNPGAFKFLFQANLLGVFRKYPRLMFGSNEKTEQYANLMCAESFWAYLQLMMPIGRVQKKLPTLVMGGSADALISVNEFKQTAEYYGTSLELIEGGSHDLMLDPNAHQHAALIHRWLENS</sequence>
<keyword evidence="2" id="KW-0378">Hydrolase</keyword>
<dbReference type="GO" id="GO:0016787">
    <property type="term" value="F:hydrolase activity"/>
    <property type="evidence" value="ECO:0007669"/>
    <property type="project" value="UniProtKB-KW"/>
</dbReference>
<dbReference type="Proteomes" id="UP001598138">
    <property type="component" value="Unassembled WGS sequence"/>
</dbReference>
<keyword evidence="3" id="KW-1185">Reference proteome</keyword>
<evidence type="ECO:0000313" key="3">
    <source>
        <dbReference type="Proteomes" id="UP001598138"/>
    </source>
</evidence>
<dbReference type="InterPro" id="IPR000073">
    <property type="entry name" value="AB_hydrolase_1"/>
</dbReference>
<dbReference type="PANTHER" id="PTHR42886:SF42">
    <property type="entry name" value="ALPHA_BETA-HYDROLASES SUPERFAMILY PROTEIN"/>
    <property type="match status" value="1"/>
</dbReference>
<accession>A0ABW6DE14</accession>
<evidence type="ECO:0000259" key="1">
    <source>
        <dbReference type="Pfam" id="PF12697"/>
    </source>
</evidence>
<feature type="domain" description="AB hydrolase-1" evidence="1">
    <location>
        <begin position="5"/>
        <end position="221"/>
    </location>
</feature>
<dbReference type="EMBL" id="JBBKXZ010000004">
    <property type="protein sequence ID" value="MFD3395122.1"/>
    <property type="molecule type" value="Genomic_DNA"/>
</dbReference>
<reference evidence="2 3" key="1">
    <citation type="submission" date="2024-03" db="EMBL/GenBank/DDBJ databases">
        <title>Aquirufa genome sequencing.</title>
        <authorList>
            <person name="Pitt A."/>
            <person name="Hahn M.W."/>
        </authorList>
    </citation>
    <scope>NUCLEOTIDE SEQUENCE [LARGE SCALE GENOMIC DNA]</scope>
    <source>
        <strain evidence="2 3">OSTEICH-129V</strain>
    </source>
</reference>
<dbReference type="InterPro" id="IPR029058">
    <property type="entry name" value="AB_hydrolase_fold"/>
</dbReference>
<evidence type="ECO:0000313" key="2">
    <source>
        <dbReference type="EMBL" id="MFD3395122.1"/>
    </source>
</evidence>
<protein>
    <submittedName>
        <fullName evidence="2">Alpha/beta hydrolase</fullName>
    </submittedName>
</protein>
<organism evidence="2 3">
    <name type="scientific">Aquirufa avitistagni</name>
    <dbReference type="NCBI Taxonomy" id="3104728"/>
    <lineage>
        <taxon>Bacteria</taxon>
        <taxon>Pseudomonadati</taxon>
        <taxon>Bacteroidota</taxon>
        <taxon>Cytophagia</taxon>
        <taxon>Cytophagales</taxon>
        <taxon>Flectobacillaceae</taxon>
        <taxon>Aquirufa</taxon>
    </lineage>
</organism>
<gene>
    <name evidence="2" type="ORF">U0R10_10870</name>
</gene>
<dbReference type="SUPFAM" id="SSF53474">
    <property type="entry name" value="alpha/beta-Hydrolases"/>
    <property type="match status" value="1"/>
</dbReference>
<proteinExistence type="predicted"/>